<dbReference type="Gene3D" id="2.60.40.10">
    <property type="entry name" value="Immunoglobulins"/>
    <property type="match status" value="1"/>
</dbReference>
<evidence type="ECO:0000313" key="3">
    <source>
        <dbReference type="Proteomes" id="UP000694867"/>
    </source>
</evidence>
<dbReference type="GeneID" id="100908579"/>
<dbReference type="KEGG" id="goe:100908579"/>
<sequence length="309" mass="35322">MSLSAGVLRITCVALALVCMTDKTECVSITEIAVPPFVENGTIEPVILDCIYTYDADEDQHLVVKWFFNDDPKPIYQWIPDLNKRSYSKSKIFEGRIDRNYAILSGSKPEHTDKYTKFRALKINRPTTEMTGTYSCSVTSLQGQDTRSKDMIVYAKPRRFSLSFKRPADSQETQFKCQVEGIFPQPQLHMYRVEQTRIAGNEYMNVANMTESLNYSVEPVGHQRRATKDGYLTVLTTSLSNRQFRLSSQSPKSRRHLFFCVYTIPSTDIKQTRVLEFYPERLTSSAISISQNISARLTVILIGVLVVLY</sequence>
<evidence type="ECO:0000259" key="2">
    <source>
        <dbReference type="PROSITE" id="PS50835"/>
    </source>
</evidence>
<dbReference type="InterPro" id="IPR036179">
    <property type="entry name" value="Ig-like_dom_sf"/>
</dbReference>
<dbReference type="SUPFAM" id="SSF48726">
    <property type="entry name" value="Immunoglobulin"/>
    <property type="match status" value="1"/>
</dbReference>
<dbReference type="InterPro" id="IPR013783">
    <property type="entry name" value="Ig-like_fold"/>
</dbReference>
<protein>
    <submittedName>
        <fullName evidence="4">Uncharacterized protein LOC100908579</fullName>
    </submittedName>
</protein>
<dbReference type="AlphaFoldDB" id="A0AAJ7L881"/>
<feature type="domain" description="Ig-like" evidence="2">
    <location>
        <begin position="44"/>
        <end position="152"/>
    </location>
</feature>
<proteinExistence type="predicted"/>
<evidence type="ECO:0000313" key="4">
    <source>
        <dbReference type="RefSeq" id="XP_018497535.1"/>
    </source>
</evidence>
<dbReference type="PANTHER" id="PTHR21261">
    <property type="entry name" value="BEAT PROTEIN"/>
    <property type="match status" value="1"/>
</dbReference>
<feature type="chain" id="PRO_5042468161" evidence="1">
    <location>
        <begin position="27"/>
        <end position="309"/>
    </location>
</feature>
<dbReference type="PANTHER" id="PTHR21261:SF2">
    <property type="entry name" value="GH04238P-RELATED"/>
    <property type="match status" value="1"/>
</dbReference>
<keyword evidence="1" id="KW-0732">Signal</keyword>
<organism evidence="3 4">
    <name type="scientific">Galendromus occidentalis</name>
    <name type="common">western predatory mite</name>
    <dbReference type="NCBI Taxonomy" id="34638"/>
    <lineage>
        <taxon>Eukaryota</taxon>
        <taxon>Metazoa</taxon>
        <taxon>Ecdysozoa</taxon>
        <taxon>Arthropoda</taxon>
        <taxon>Chelicerata</taxon>
        <taxon>Arachnida</taxon>
        <taxon>Acari</taxon>
        <taxon>Parasitiformes</taxon>
        <taxon>Mesostigmata</taxon>
        <taxon>Gamasina</taxon>
        <taxon>Phytoseioidea</taxon>
        <taxon>Phytoseiidae</taxon>
        <taxon>Typhlodrominae</taxon>
        <taxon>Galendromus</taxon>
    </lineage>
</organism>
<reference evidence="4" key="1">
    <citation type="submission" date="2025-08" db="UniProtKB">
        <authorList>
            <consortium name="RefSeq"/>
        </authorList>
    </citation>
    <scope>IDENTIFICATION</scope>
</reference>
<gene>
    <name evidence="4" type="primary">LOC100908579</name>
</gene>
<keyword evidence="3" id="KW-1185">Reference proteome</keyword>
<dbReference type="PROSITE" id="PS50835">
    <property type="entry name" value="IG_LIKE"/>
    <property type="match status" value="1"/>
</dbReference>
<dbReference type="RefSeq" id="XP_018497535.1">
    <property type="nucleotide sequence ID" value="XM_018642019.2"/>
</dbReference>
<evidence type="ECO:0000256" key="1">
    <source>
        <dbReference type="SAM" id="SignalP"/>
    </source>
</evidence>
<dbReference type="Proteomes" id="UP000694867">
    <property type="component" value="Unplaced"/>
</dbReference>
<dbReference type="InterPro" id="IPR007110">
    <property type="entry name" value="Ig-like_dom"/>
</dbReference>
<name>A0AAJ7L881_9ACAR</name>
<accession>A0AAJ7L881</accession>
<feature type="signal peptide" evidence="1">
    <location>
        <begin position="1"/>
        <end position="26"/>
    </location>
</feature>